<dbReference type="Proteomes" id="UP000233100">
    <property type="component" value="Chromosome 3"/>
</dbReference>
<keyword evidence="6 11" id="KW-1133">Transmembrane helix</keyword>
<feature type="region of interest" description="Disordered" evidence="10">
    <location>
        <begin position="14"/>
        <end position="83"/>
    </location>
</feature>
<evidence type="ECO:0000256" key="11">
    <source>
        <dbReference type="SAM" id="Phobius"/>
    </source>
</evidence>
<gene>
    <name evidence="13" type="primary">ELAPOR2</name>
</gene>
<dbReference type="Pfam" id="PF23091">
    <property type="entry name" value="TNFR_ELAPOR1_6th"/>
    <property type="match status" value="1"/>
</dbReference>
<dbReference type="InterPro" id="IPR009011">
    <property type="entry name" value="Man6P_isomerase_rcpt-bd_dom_sf"/>
</dbReference>
<dbReference type="Gene3D" id="2.10.50.10">
    <property type="entry name" value="Tumor Necrosis Factor Receptor, subunit A, domain 2"/>
    <property type="match status" value="3"/>
</dbReference>
<dbReference type="STRING" id="9541.ENSMFAP00000018338"/>
<evidence type="ECO:0000259" key="12">
    <source>
        <dbReference type="PROSITE" id="PS51914"/>
    </source>
</evidence>
<dbReference type="InterPro" id="IPR056607">
    <property type="entry name" value="Elapor1/2_MRH"/>
</dbReference>
<dbReference type="GeneTree" id="ENSGT00940000154983"/>
<feature type="transmembrane region" description="Helical" evidence="11">
    <location>
        <begin position="1030"/>
        <end position="1054"/>
    </location>
</feature>
<keyword evidence="4 11" id="KW-0812">Transmembrane</keyword>
<feature type="transmembrane region" description="Helical" evidence="11">
    <location>
        <begin position="1180"/>
        <end position="1200"/>
    </location>
</feature>
<evidence type="ECO:0000256" key="8">
    <source>
        <dbReference type="ARBA" id="ARBA00023157"/>
    </source>
</evidence>
<protein>
    <submittedName>
        <fullName evidence="13">Endosome-lysosome associated apoptosis and autophagy regulator family member 2</fullName>
    </submittedName>
</protein>
<keyword evidence="5" id="KW-0732">Signal</keyword>
<dbReference type="SUPFAM" id="SSF57184">
    <property type="entry name" value="Growth factor receptor domain"/>
    <property type="match status" value="1"/>
</dbReference>
<dbReference type="InterPro" id="IPR009030">
    <property type="entry name" value="Growth_fac_rcpt_cys_sf"/>
</dbReference>
<sequence>MSCIYSSFIPGAPLPVGQGDLTYPTPRGPQPLSPSSARRAPRIPWGPAGLGRSPRPRHLLPSSRVPAPRPAPRPRLAVPPSGVTGAPALAARAASAAELSAGGQAGAGSGEPRAQQSRPRSRSRSCRCTPGRLPCRRPADRGGTKMLFRSRGPVRGRAGAAGGGSPPRALAALEPRLDLLLGARRLPGGLGWGPALRLQPPASSLPGAFSCASGEYLEMKNQVCSKCGEGTYSLGSGIKFDEWDELPAGFSNIATFMDTVVGPSDSRPDGCNNSSWIPRGNYIESNRDDCTVSLIYAVHLKKSGYVFFEYQYVDNNIFFEFFIQNDQCQEMDTTTDKWVKLTDNGEWGSHSVMLKSGTNILYWRTTGILMGSKAVKPVLVKNITIEGVAYTSECFPCKPGTFSNKPGSFNCQVCPRNTYSEKGAKECIRCKEDSQFSEEGSSECTERPPCTTKDYFQIHTPCDEEGKTQIMYKWIEPKICREDLTDAIRLPPSGEKKDCPPCNPGFYNNGSSSCHPCPPGTFSDGTKDCRPCPAGTEPALGFEYKWWNVLPGNMKTSCFNVGNSKCDGMNGWEVAGDHIQSGAGGSDNDYLILNLHIPGFKPPTSMTGAMGSELGRITFVFETLCSADCVLYFMVDINRKSTNVVESWGGTKEKQAYTHIIFKNATFTFTWAFQRTNQGQDNRRFINDMVKIYSITATNAVDGVASSCRACALGSEQSGSSCVPCPPGHYIEKETNQCKECPPDTYLSIHQVYGKEACIPCGPGSKSNQDHSVCYSDCFFYHEKENQSLHYDFSNLSSVGSLMNGPSFTSKGTKYFHFFNISLCGHEGKKMALCTNNITDFTVKEIVAGSDDYTNLVGAFVCQSTIIPSESKGFRAALSSQSIILADTFLGVTVETTLQNINIKEDMFPVPPSQIPDVHFFYKSSTTTTSCINGRSTAVKMRCNPTKSGAGVISVPSKCPAGTCDGCTFYFLWESAEACPLCTEHDFHEIEGACKRGFQETLYVWNEPKWCIKGISLPEKKLATCETVDFWLKVGAGVGAFTAVLLVALTCYFWKKNQKLEYKYSKLVMTTNSKECELPAADSCAIMEGEDNEEEVVYSNKQSLLGKLKSLATKFSHWINSALKDPCNTKRQKRNLTNFSTEKKGFKLRKDLPQDTFASDIPVNIPQCPKKSGNNKEIVYLLYFFLTSRLVRSISFILHWG</sequence>
<dbReference type="InterPro" id="IPR039181">
    <property type="entry name" value="Elapor1/2"/>
</dbReference>
<evidence type="ECO:0000256" key="6">
    <source>
        <dbReference type="ARBA" id="ARBA00022989"/>
    </source>
</evidence>
<reference evidence="13" key="3">
    <citation type="submission" date="2025-09" db="UniProtKB">
        <authorList>
            <consortium name="Ensembl"/>
        </authorList>
    </citation>
    <scope>IDENTIFICATION</scope>
</reference>
<dbReference type="PANTHER" id="PTHR22727:SF3">
    <property type="entry name" value="ENDOSOME_LYSOSOME-ASSOCIATED APOPTOSIS AND AUTOPHAGY REGULATOR FAMILY MEMBER 2"/>
    <property type="match status" value="1"/>
</dbReference>
<proteinExistence type="inferred from homology"/>
<evidence type="ECO:0000256" key="4">
    <source>
        <dbReference type="ARBA" id="ARBA00022692"/>
    </source>
</evidence>
<keyword evidence="8" id="KW-1015">Disulfide bond</keyword>
<dbReference type="SUPFAM" id="SSF50911">
    <property type="entry name" value="Mannose 6-phosphate receptor domain"/>
    <property type="match status" value="1"/>
</dbReference>
<dbReference type="InterPro" id="IPR056610">
    <property type="entry name" value="Elapor1/2_TNFR-like"/>
</dbReference>
<keyword evidence="14" id="KW-1185">Reference proteome</keyword>
<feature type="compositionally biased region" description="Low complexity" evidence="10">
    <location>
        <begin position="74"/>
        <end position="83"/>
    </location>
</feature>
<keyword evidence="7 11" id="KW-0472">Membrane</keyword>
<dbReference type="SMART" id="SM01411">
    <property type="entry name" value="Ephrin_rec_like"/>
    <property type="match status" value="3"/>
</dbReference>
<dbReference type="InterPro" id="IPR056606">
    <property type="entry name" value="Elapor1/2_C"/>
</dbReference>
<dbReference type="InterPro" id="IPR056608">
    <property type="entry name" value="Elapor1/2_GBD"/>
</dbReference>
<keyword evidence="3" id="KW-1003">Cell membrane</keyword>
<feature type="compositionally biased region" description="Low complexity" evidence="10">
    <location>
        <begin position="149"/>
        <end position="158"/>
    </location>
</feature>
<evidence type="ECO:0000256" key="2">
    <source>
        <dbReference type="ARBA" id="ARBA00007627"/>
    </source>
</evidence>
<dbReference type="VEuPathDB" id="HostDB:ENSMFAG00000032184"/>
<dbReference type="PANTHER" id="PTHR22727">
    <property type="entry name" value="PROTEIN CBG13728"/>
    <property type="match status" value="1"/>
</dbReference>
<feature type="domain" description="MRH" evidence="12">
    <location>
        <begin position="776"/>
        <end position="981"/>
    </location>
</feature>
<evidence type="ECO:0000256" key="10">
    <source>
        <dbReference type="SAM" id="MobiDB-lite"/>
    </source>
</evidence>
<dbReference type="GO" id="GO:0030513">
    <property type="term" value="P:positive regulation of BMP signaling pathway"/>
    <property type="evidence" value="ECO:0007669"/>
    <property type="project" value="Ensembl"/>
</dbReference>
<evidence type="ECO:0000256" key="9">
    <source>
        <dbReference type="ARBA" id="ARBA00023180"/>
    </source>
</evidence>
<organism evidence="13 14">
    <name type="scientific">Macaca fascicularis</name>
    <name type="common">Crab-eating macaque</name>
    <name type="synonym">Cynomolgus monkey</name>
    <dbReference type="NCBI Taxonomy" id="9541"/>
    <lineage>
        <taxon>Eukaryota</taxon>
        <taxon>Metazoa</taxon>
        <taxon>Chordata</taxon>
        <taxon>Craniata</taxon>
        <taxon>Vertebrata</taxon>
        <taxon>Euteleostomi</taxon>
        <taxon>Mammalia</taxon>
        <taxon>Eutheria</taxon>
        <taxon>Euarchontoglires</taxon>
        <taxon>Primates</taxon>
        <taxon>Haplorrhini</taxon>
        <taxon>Catarrhini</taxon>
        <taxon>Cercopithecidae</taxon>
        <taxon>Cercopithecinae</taxon>
        <taxon>Macaca</taxon>
    </lineage>
</organism>
<evidence type="ECO:0000256" key="7">
    <source>
        <dbReference type="ARBA" id="ARBA00023136"/>
    </source>
</evidence>
<feature type="region of interest" description="Disordered" evidence="10">
    <location>
        <begin position="100"/>
        <end position="166"/>
    </location>
</feature>
<dbReference type="Pfam" id="PF23089">
    <property type="entry name" value="ELAPOR1_C"/>
    <property type="match status" value="1"/>
</dbReference>
<reference evidence="13" key="2">
    <citation type="submission" date="2025-08" db="UniProtKB">
        <authorList>
            <consortium name="Ensembl"/>
        </authorList>
    </citation>
    <scope>IDENTIFICATION</scope>
</reference>
<evidence type="ECO:0000256" key="3">
    <source>
        <dbReference type="ARBA" id="ARBA00022475"/>
    </source>
</evidence>
<dbReference type="InterPro" id="IPR044865">
    <property type="entry name" value="MRH_dom"/>
</dbReference>
<dbReference type="Pfam" id="PF23087">
    <property type="entry name" value="MRH_ELAPOR1_9th"/>
    <property type="match status" value="1"/>
</dbReference>
<evidence type="ECO:0000256" key="5">
    <source>
        <dbReference type="ARBA" id="ARBA00022729"/>
    </source>
</evidence>
<dbReference type="PROSITE" id="PS51914">
    <property type="entry name" value="MRH"/>
    <property type="match status" value="1"/>
</dbReference>
<evidence type="ECO:0000313" key="13">
    <source>
        <dbReference type="Ensembl" id="ENSMFAP00000018338.2"/>
    </source>
</evidence>
<dbReference type="AlphaFoldDB" id="A0A2K5V0U5"/>
<name>A0A2K5V0U5_MACFA</name>
<comment type="subcellular location">
    <subcellularLocation>
        <location evidence="1">Cell membrane</location>
        <topology evidence="1">Single-pass type I membrane protein</topology>
    </subcellularLocation>
</comment>
<evidence type="ECO:0000313" key="14">
    <source>
        <dbReference type="Proteomes" id="UP000233100"/>
    </source>
</evidence>
<dbReference type="InterPro" id="IPR056609">
    <property type="entry name" value="Elapor1-like_3rd"/>
</dbReference>
<dbReference type="Gene3D" id="2.70.130.10">
    <property type="entry name" value="Mannose-6-phosphate receptor binding domain"/>
    <property type="match status" value="1"/>
</dbReference>
<dbReference type="Ensembl" id="ENSMFAT00000068883.2">
    <property type="protein sequence ID" value="ENSMFAP00000018338.2"/>
    <property type="gene ID" value="ENSMFAG00000032184.2"/>
</dbReference>
<reference evidence="13 14" key="1">
    <citation type="submission" date="2013-03" db="EMBL/GenBank/DDBJ databases">
        <authorList>
            <person name="Warren W."/>
            <person name="Wilson R.K."/>
        </authorList>
    </citation>
    <scope>NUCLEOTIDE SEQUENCE</scope>
</reference>
<dbReference type="GO" id="GO:0005886">
    <property type="term" value="C:plasma membrane"/>
    <property type="evidence" value="ECO:0007669"/>
    <property type="project" value="UniProtKB-SubCell"/>
</dbReference>
<evidence type="ECO:0000256" key="1">
    <source>
        <dbReference type="ARBA" id="ARBA00004251"/>
    </source>
</evidence>
<keyword evidence="9" id="KW-0325">Glycoprotein</keyword>
<dbReference type="Bgee" id="ENSMFAG00000032184">
    <property type="expression patterns" value="Expressed in pituitary gland and 10 other cell types or tissues"/>
</dbReference>
<accession>A0A2K5V0U5</accession>
<dbReference type="Pfam" id="PF23032">
    <property type="entry name" value="GBD_ELAPOR1-like_3rd"/>
    <property type="match status" value="1"/>
</dbReference>
<dbReference type="Pfam" id="PF23031">
    <property type="entry name" value="GBD_ELAPOR1"/>
    <property type="match status" value="1"/>
</dbReference>
<comment type="similarity">
    <text evidence="2">Belongs to the ELAPOR family.</text>
</comment>